<keyword evidence="2" id="KW-0645">Protease</keyword>
<comment type="cofactor">
    <cofactor evidence="1">
        <name>Zn(2+)</name>
        <dbReference type="ChEBI" id="CHEBI:29105"/>
    </cofactor>
</comment>
<evidence type="ECO:0000256" key="2">
    <source>
        <dbReference type="ARBA" id="ARBA00022670"/>
    </source>
</evidence>
<dbReference type="Proteomes" id="UP000694863">
    <property type="component" value="Unplaced"/>
</dbReference>
<dbReference type="InterPro" id="IPR008753">
    <property type="entry name" value="Peptidase_M13_N"/>
</dbReference>
<dbReference type="PANTHER" id="PTHR11733:SF128">
    <property type="entry name" value="KELL BLOOD GROUP GLYCOPROTEIN"/>
    <property type="match status" value="1"/>
</dbReference>
<keyword evidence="3" id="KW-0479">Metal-binding</keyword>
<accession>A0ABM1VJI7</accession>
<keyword evidence="7" id="KW-0812">Transmembrane</keyword>
<proteinExistence type="predicted"/>
<dbReference type="Gene3D" id="1.10.1380.10">
    <property type="entry name" value="Neutral endopeptidase , domain2"/>
    <property type="match status" value="1"/>
</dbReference>
<dbReference type="SUPFAM" id="SSF55486">
    <property type="entry name" value="Metalloproteases ('zincins'), catalytic domain"/>
    <property type="match status" value="1"/>
</dbReference>
<keyword evidence="7" id="KW-0472">Membrane</keyword>
<dbReference type="InterPro" id="IPR024079">
    <property type="entry name" value="MetalloPept_cat_dom_sf"/>
</dbReference>
<dbReference type="GeneID" id="101646737"/>
<feature type="domain" description="Peptidase M13 N-terminal" evidence="9">
    <location>
        <begin position="78"/>
        <end position="454"/>
    </location>
</feature>
<organism evidence="10 11">
    <name type="scientific">Echinops telfairi</name>
    <name type="common">Lesser hedgehog tenrec</name>
    <dbReference type="NCBI Taxonomy" id="9371"/>
    <lineage>
        <taxon>Eukaryota</taxon>
        <taxon>Metazoa</taxon>
        <taxon>Chordata</taxon>
        <taxon>Craniata</taxon>
        <taxon>Vertebrata</taxon>
        <taxon>Euteleostomi</taxon>
        <taxon>Mammalia</taxon>
        <taxon>Eutheria</taxon>
        <taxon>Afrotheria</taxon>
        <taxon>Tenrecidae</taxon>
        <taxon>Tenrecinae</taxon>
        <taxon>Echinops</taxon>
    </lineage>
</organism>
<dbReference type="RefSeq" id="XP_030741123.1">
    <property type="nucleotide sequence ID" value="XM_030885263.2"/>
</dbReference>
<evidence type="ECO:0000256" key="3">
    <source>
        <dbReference type="ARBA" id="ARBA00022723"/>
    </source>
</evidence>
<dbReference type="PRINTS" id="PR00786">
    <property type="entry name" value="NEPRILYSIN"/>
</dbReference>
<keyword evidence="4" id="KW-0378">Hydrolase</keyword>
<evidence type="ECO:0000256" key="7">
    <source>
        <dbReference type="SAM" id="Phobius"/>
    </source>
</evidence>
<dbReference type="InterPro" id="IPR000718">
    <property type="entry name" value="Peptidase_M13"/>
</dbReference>
<evidence type="ECO:0000259" key="9">
    <source>
        <dbReference type="Pfam" id="PF05649"/>
    </source>
</evidence>
<feature type="domain" description="Peptidase M13 C-terminal" evidence="8">
    <location>
        <begin position="512"/>
        <end position="596"/>
    </location>
</feature>
<protein>
    <submittedName>
        <fullName evidence="11">Kell blood group glycoprotein</fullName>
    </submittedName>
</protein>
<keyword evidence="6" id="KW-0482">Metalloprotease</keyword>
<feature type="transmembrane region" description="Helical" evidence="7">
    <location>
        <begin position="27"/>
        <end position="48"/>
    </location>
</feature>
<evidence type="ECO:0000259" key="8">
    <source>
        <dbReference type="Pfam" id="PF01431"/>
    </source>
</evidence>
<dbReference type="PROSITE" id="PS51885">
    <property type="entry name" value="NEPRILYSIN"/>
    <property type="match status" value="1"/>
</dbReference>
<evidence type="ECO:0000313" key="11">
    <source>
        <dbReference type="RefSeq" id="XP_030741123.1"/>
    </source>
</evidence>
<keyword evidence="7" id="KW-1133">Transmembrane helix</keyword>
<evidence type="ECO:0000256" key="1">
    <source>
        <dbReference type="ARBA" id="ARBA00001947"/>
    </source>
</evidence>
<evidence type="ECO:0000313" key="10">
    <source>
        <dbReference type="Proteomes" id="UP000694863"/>
    </source>
</evidence>
<dbReference type="PANTHER" id="PTHR11733">
    <property type="entry name" value="ZINC METALLOPROTEASE FAMILY M13 NEPRILYSIN-RELATED"/>
    <property type="match status" value="1"/>
</dbReference>
<keyword evidence="10" id="KW-1185">Reference proteome</keyword>
<dbReference type="InterPro" id="IPR018497">
    <property type="entry name" value="Peptidase_M13_C"/>
</dbReference>
<reference evidence="11" key="1">
    <citation type="submission" date="2025-08" db="UniProtKB">
        <authorList>
            <consortium name="RefSeq"/>
        </authorList>
    </citation>
    <scope>IDENTIFICATION</scope>
</reference>
<keyword evidence="5" id="KW-0862">Zinc</keyword>
<evidence type="ECO:0000256" key="5">
    <source>
        <dbReference type="ARBA" id="ARBA00022833"/>
    </source>
</evidence>
<dbReference type="Gene3D" id="3.40.390.10">
    <property type="entry name" value="Collagenase (Catalytic Domain)"/>
    <property type="match status" value="2"/>
</dbReference>
<dbReference type="CDD" id="cd08662">
    <property type="entry name" value="M13"/>
    <property type="match status" value="1"/>
</dbReference>
<name>A0ABM1VJI7_ECHTE</name>
<dbReference type="Pfam" id="PF01431">
    <property type="entry name" value="Peptidase_M13"/>
    <property type="match status" value="2"/>
</dbReference>
<dbReference type="Pfam" id="PF05649">
    <property type="entry name" value="Peptidase_M13_N"/>
    <property type="match status" value="1"/>
</dbReference>
<feature type="domain" description="Peptidase M13 C-terminal" evidence="8">
    <location>
        <begin position="597"/>
        <end position="633"/>
    </location>
</feature>
<dbReference type="InterPro" id="IPR042089">
    <property type="entry name" value="Peptidase_M13_dom_2"/>
</dbReference>
<gene>
    <name evidence="11" type="primary">KEL</name>
</gene>
<evidence type="ECO:0000256" key="4">
    <source>
        <dbReference type="ARBA" id="ARBA00022801"/>
    </source>
</evidence>
<evidence type="ECO:0000256" key="6">
    <source>
        <dbReference type="ARBA" id="ARBA00023049"/>
    </source>
</evidence>
<sequence>MGSIQEGPPLEGLPPAGGRRWPPAGRVLLTLLLLGLLLSFSVLLGYIFGNCGPRPCTSPVCLDLAAHYLAWGNSSVAPCHDFSSFACGKAARGIIHSFQALEEENKGRLRRILEAPASWPPGSGEEKAVHFYNSCMDTAAIEAAGAGPLRQVIEQLGGWQVSGNWTAFDFNRTLALLMGQYDYFPFFRAYLQPHPTSSQPPVIQIGQPEFDVPLKQEKEQKIYAQMVREYLAYLNQLGALLGGAPAKVQEHAGLSISITSQLCQFLRPPEQQRAQVVTIAQLQEMAPAIDWLSCLQAAFTPMSLNPSQPVTVHDLEYLRNMSHLLRMQRREFLQSHMILGLVGSLSPALDSKFQKARRELSQKLWVLMERPPVPQRPRWMKCVDETGAFFEPTLAALFIRDAFGPRVQRAAMDLFASIKDSLLARLHRVYWMNEEVRREAQDQVTRLQVKMGAPEWMLEPELATQGYPEVQVGGSFLLRFLSCVRALRARKIRGFLQPSPHPSWRVYPWGVNTYYSLTHHTVIFPAGLLQPPLFHPGYPRAVNFGAAGTIMAHEMLHTFYQLLLPGGCTACDTPALEKALLCLERHYAAIPLPRGVSFNHLRVHGPLSNTRAFARHFSCPWGAPMNPSSRCQLW</sequence>